<evidence type="ECO:0000313" key="1">
    <source>
        <dbReference type="EMBL" id="RHL69167.1"/>
    </source>
</evidence>
<gene>
    <name evidence="1" type="ORF">DW007_06390</name>
</gene>
<evidence type="ECO:0000313" key="2">
    <source>
        <dbReference type="Proteomes" id="UP000285201"/>
    </source>
</evidence>
<dbReference type="AlphaFoldDB" id="A0A415MCM1"/>
<name>A0A415MCM1_9FIRM</name>
<proteinExistence type="predicted"/>
<dbReference type="EMBL" id="QROY01000004">
    <property type="protein sequence ID" value="RHL69167.1"/>
    <property type="molecule type" value="Genomic_DNA"/>
</dbReference>
<dbReference type="RefSeq" id="WP_118370823.1">
    <property type="nucleotide sequence ID" value="NZ_QROY01000004.1"/>
</dbReference>
<reference evidence="1 2" key="1">
    <citation type="submission" date="2018-08" db="EMBL/GenBank/DDBJ databases">
        <title>A genome reference for cultivated species of the human gut microbiota.</title>
        <authorList>
            <person name="Zou Y."/>
            <person name="Xue W."/>
            <person name="Luo G."/>
        </authorList>
    </citation>
    <scope>NUCLEOTIDE SEQUENCE [LARGE SCALE GENOMIC DNA]</scope>
    <source>
        <strain evidence="1 2">AF36-7BH</strain>
    </source>
</reference>
<organism evidence="1 2">
    <name type="scientific">Lachnospira eligens</name>
    <dbReference type="NCBI Taxonomy" id="39485"/>
    <lineage>
        <taxon>Bacteria</taxon>
        <taxon>Bacillati</taxon>
        <taxon>Bacillota</taxon>
        <taxon>Clostridia</taxon>
        <taxon>Lachnospirales</taxon>
        <taxon>Lachnospiraceae</taxon>
        <taxon>Lachnospira</taxon>
    </lineage>
</organism>
<comment type="caution">
    <text evidence="1">The sequence shown here is derived from an EMBL/GenBank/DDBJ whole genome shotgun (WGS) entry which is preliminary data.</text>
</comment>
<protein>
    <submittedName>
        <fullName evidence="1">Uncharacterized protein</fullName>
    </submittedName>
</protein>
<dbReference type="Proteomes" id="UP000285201">
    <property type="component" value="Unassembled WGS sequence"/>
</dbReference>
<accession>A0A415MCM1</accession>
<sequence length="310" mass="36214">MDISIKCDSLKAIYSVKNGMLRCVAPYEFTISLMPMIKVCIEEVGNRIITFTCKEEIEAEKLYSLLQELERLLQIFDGVFLDLEAIEIHGRESTNSYNALVEHFKIQRLHYFSSANFISIFSDRLLKYEDILSSELFDKWRILLDELGVVNQMYLYVTSSAGFTNDVKCAFLVELSESLMEIIQSEDIKLQRYPNENGKLKPCLRTIINCYGKTLFRNEIEFDLEKILSCLVNTRVNIMHIKINQRKPALDGRESVLYAIKMSYLYRLVILEKLEINAVLYEDNLIKRVGYIDGWNGIQEQLFNRLEQFL</sequence>